<sequence length="71" mass="8010">MRRGEAGVNPLAALGRGLRGLRWYVRALAGETRWDDYLAHCAEHGHQPVSRREFEQCRADARASSPQSRCC</sequence>
<reference evidence="1 2" key="1">
    <citation type="submission" date="2018-02" db="EMBL/GenBank/DDBJ databases">
        <title>Genomic Encyclopedia of Archaeal and Bacterial Type Strains, Phase II (KMG-II): from individual species to whole genera.</title>
        <authorList>
            <person name="Goeker M."/>
        </authorList>
    </citation>
    <scope>NUCLEOTIDE SEQUENCE [LARGE SCALE GENOMIC DNA]</scope>
    <source>
        <strain evidence="1 2">DSM 22857</strain>
    </source>
</reference>
<evidence type="ECO:0000313" key="2">
    <source>
        <dbReference type="Proteomes" id="UP000239485"/>
    </source>
</evidence>
<dbReference type="Proteomes" id="UP000239485">
    <property type="component" value="Unassembled WGS sequence"/>
</dbReference>
<name>A0A2S6IUJ9_9ACTN</name>
<gene>
    <name evidence="1" type="ORF">CLV92_102105</name>
</gene>
<dbReference type="InterPro" id="IPR007423">
    <property type="entry name" value="Sel_put"/>
</dbReference>
<protein>
    <submittedName>
        <fullName evidence="1">Uncharacterized protein DUF466</fullName>
    </submittedName>
</protein>
<dbReference type="Pfam" id="PF04328">
    <property type="entry name" value="Sel_put"/>
    <property type="match status" value="1"/>
</dbReference>
<dbReference type="EMBL" id="PTJD01000002">
    <property type="protein sequence ID" value="PPK97955.1"/>
    <property type="molecule type" value="Genomic_DNA"/>
</dbReference>
<proteinExistence type="predicted"/>
<comment type="caution">
    <text evidence="1">The sequence shown here is derived from an EMBL/GenBank/DDBJ whole genome shotgun (WGS) entry which is preliminary data.</text>
</comment>
<accession>A0A2S6IUJ9</accession>
<dbReference type="AlphaFoldDB" id="A0A2S6IUJ9"/>
<evidence type="ECO:0000313" key="1">
    <source>
        <dbReference type="EMBL" id="PPK97955.1"/>
    </source>
</evidence>
<keyword evidence="2" id="KW-1185">Reference proteome</keyword>
<organism evidence="1 2">
    <name type="scientific">Kineococcus xinjiangensis</name>
    <dbReference type="NCBI Taxonomy" id="512762"/>
    <lineage>
        <taxon>Bacteria</taxon>
        <taxon>Bacillati</taxon>
        <taxon>Actinomycetota</taxon>
        <taxon>Actinomycetes</taxon>
        <taxon>Kineosporiales</taxon>
        <taxon>Kineosporiaceae</taxon>
        <taxon>Kineococcus</taxon>
    </lineage>
</organism>